<reference evidence="1 2" key="1">
    <citation type="submission" date="2023-02" db="EMBL/GenBank/DDBJ databases">
        <title>LHISI_Scaffold_Assembly.</title>
        <authorList>
            <person name="Stuart O.P."/>
            <person name="Cleave R."/>
            <person name="Magrath M.J.L."/>
            <person name="Mikheyev A.S."/>
        </authorList>
    </citation>
    <scope>NUCLEOTIDE SEQUENCE [LARGE SCALE GENOMIC DNA]</scope>
    <source>
        <strain evidence="1">Daus_M_001</strain>
        <tissue evidence="1">Leg muscle</tissue>
    </source>
</reference>
<evidence type="ECO:0000313" key="1">
    <source>
        <dbReference type="EMBL" id="KAJ8886808.1"/>
    </source>
</evidence>
<dbReference type="EMBL" id="JARBHB010000004">
    <property type="protein sequence ID" value="KAJ8886808.1"/>
    <property type="molecule type" value="Genomic_DNA"/>
</dbReference>
<gene>
    <name evidence="1" type="ORF">PR048_013020</name>
</gene>
<comment type="caution">
    <text evidence="1">The sequence shown here is derived from an EMBL/GenBank/DDBJ whole genome shotgun (WGS) entry which is preliminary data.</text>
</comment>
<keyword evidence="2" id="KW-1185">Reference proteome</keyword>
<evidence type="ECO:0000313" key="2">
    <source>
        <dbReference type="Proteomes" id="UP001159363"/>
    </source>
</evidence>
<sequence length="184" mass="20856">MGKLSNVNILYIPLAKDKCYVALANYLVVHHSFNTGHENSTSHRDGLLKLKKGGNKINIIYKRLLSQCVLKIVVSVVKKLASRGLEFRGDEEVFSSVKNGNFMMCLELISEYDSFLADHIRRFGNPGKGFTSYFSPENYEEFNITYGEVIIVVSTDVNHMSSPRPFATSVHHTAKRRHQWTATN</sequence>
<organism evidence="1 2">
    <name type="scientific">Dryococelus australis</name>
    <dbReference type="NCBI Taxonomy" id="614101"/>
    <lineage>
        <taxon>Eukaryota</taxon>
        <taxon>Metazoa</taxon>
        <taxon>Ecdysozoa</taxon>
        <taxon>Arthropoda</taxon>
        <taxon>Hexapoda</taxon>
        <taxon>Insecta</taxon>
        <taxon>Pterygota</taxon>
        <taxon>Neoptera</taxon>
        <taxon>Polyneoptera</taxon>
        <taxon>Phasmatodea</taxon>
        <taxon>Verophasmatodea</taxon>
        <taxon>Anareolatae</taxon>
        <taxon>Phasmatidae</taxon>
        <taxon>Eurycanthinae</taxon>
        <taxon>Dryococelus</taxon>
    </lineage>
</organism>
<accession>A0ABQ9HSH4</accession>
<protein>
    <submittedName>
        <fullName evidence="1">Uncharacterized protein</fullName>
    </submittedName>
</protein>
<feature type="non-terminal residue" evidence="1">
    <location>
        <position position="184"/>
    </location>
</feature>
<name>A0ABQ9HSH4_9NEOP</name>
<proteinExistence type="predicted"/>
<dbReference type="Proteomes" id="UP001159363">
    <property type="component" value="Chromosome X"/>
</dbReference>